<protein>
    <recommendedName>
        <fullName evidence="3">Tyr recombinase domain-containing protein</fullName>
    </recommendedName>
</protein>
<organism evidence="2">
    <name type="scientific">hydrothermal vent metagenome</name>
    <dbReference type="NCBI Taxonomy" id="652676"/>
    <lineage>
        <taxon>unclassified sequences</taxon>
        <taxon>metagenomes</taxon>
        <taxon>ecological metagenomes</taxon>
    </lineage>
</organism>
<dbReference type="Gene3D" id="1.10.443.10">
    <property type="entry name" value="Intergrase catalytic core"/>
    <property type="match status" value="1"/>
</dbReference>
<dbReference type="InterPro" id="IPR013762">
    <property type="entry name" value="Integrase-like_cat_sf"/>
</dbReference>
<dbReference type="SUPFAM" id="SSF56349">
    <property type="entry name" value="DNA breaking-rejoining enzymes"/>
    <property type="match status" value="1"/>
</dbReference>
<dbReference type="AlphaFoldDB" id="A0A3B1DEY0"/>
<evidence type="ECO:0008006" key="3">
    <source>
        <dbReference type="Google" id="ProtNLM"/>
    </source>
</evidence>
<gene>
    <name evidence="2" type="ORF">MNBD_NITROSPIRAE01-3</name>
</gene>
<sequence>MPYEKTKVKTAYFPNQHASWIRYVRCYVYHHDAIRREKAYLDWILKYIYFKGTDLLMAKLLYGSGLHLMEVVRMRVKDFDFDNKLLIIRNRVRPV</sequence>
<dbReference type="GO" id="GO:0006310">
    <property type="term" value="P:DNA recombination"/>
    <property type="evidence" value="ECO:0007669"/>
    <property type="project" value="UniProtKB-KW"/>
</dbReference>
<reference evidence="2" key="1">
    <citation type="submission" date="2018-06" db="EMBL/GenBank/DDBJ databases">
        <authorList>
            <person name="Zhirakovskaya E."/>
        </authorList>
    </citation>
    <scope>NUCLEOTIDE SEQUENCE</scope>
</reference>
<keyword evidence="1" id="KW-0233">DNA recombination</keyword>
<proteinExistence type="predicted"/>
<accession>A0A3B1DEY0</accession>
<dbReference type="InterPro" id="IPR011010">
    <property type="entry name" value="DNA_brk_join_enz"/>
</dbReference>
<name>A0A3B1DEY0_9ZZZZ</name>
<evidence type="ECO:0000313" key="2">
    <source>
        <dbReference type="EMBL" id="VAX33470.1"/>
    </source>
</evidence>
<dbReference type="EMBL" id="UOGF01000109">
    <property type="protein sequence ID" value="VAX33470.1"/>
    <property type="molecule type" value="Genomic_DNA"/>
</dbReference>
<dbReference type="GO" id="GO:0015074">
    <property type="term" value="P:DNA integration"/>
    <property type="evidence" value="ECO:0007669"/>
    <property type="project" value="InterPro"/>
</dbReference>
<dbReference type="GO" id="GO:0003677">
    <property type="term" value="F:DNA binding"/>
    <property type="evidence" value="ECO:0007669"/>
    <property type="project" value="InterPro"/>
</dbReference>
<evidence type="ECO:0000256" key="1">
    <source>
        <dbReference type="ARBA" id="ARBA00023172"/>
    </source>
</evidence>